<dbReference type="SMART" id="SM01403">
    <property type="entry name" value="Ribosomal_S10"/>
    <property type="match status" value="1"/>
</dbReference>
<dbReference type="PANTHER" id="PTHR13473">
    <property type="entry name" value="MITOCHONDRIAL RIBOSOMAL PROTEIN L48"/>
    <property type="match status" value="1"/>
</dbReference>
<dbReference type="InParanoid" id="A0A7M7RAF9"/>
<evidence type="ECO:0000313" key="5">
    <source>
        <dbReference type="EnsemblMetazoa" id="XP_782877"/>
    </source>
</evidence>
<dbReference type="Pfam" id="PF00338">
    <property type="entry name" value="Ribosomal_S10"/>
    <property type="match status" value="1"/>
</dbReference>
<dbReference type="PANTHER" id="PTHR13473:SF0">
    <property type="entry name" value="LARGE RIBOSOMAL SUBUNIT PROTEIN ML48"/>
    <property type="match status" value="1"/>
</dbReference>
<proteinExistence type="inferred from homology"/>
<dbReference type="SUPFAM" id="SSF54999">
    <property type="entry name" value="Ribosomal protein S10"/>
    <property type="match status" value="1"/>
</dbReference>
<reference evidence="6" key="1">
    <citation type="submission" date="2015-02" db="EMBL/GenBank/DDBJ databases">
        <title>Genome sequencing for Strongylocentrotus purpuratus.</title>
        <authorList>
            <person name="Murali S."/>
            <person name="Liu Y."/>
            <person name="Vee V."/>
            <person name="English A."/>
            <person name="Wang M."/>
            <person name="Skinner E."/>
            <person name="Han Y."/>
            <person name="Muzny D.M."/>
            <person name="Worley K.C."/>
            <person name="Gibbs R.A."/>
        </authorList>
    </citation>
    <scope>NUCLEOTIDE SEQUENCE</scope>
</reference>
<dbReference type="OMA" id="FDTEFEQ"/>
<dbReference type="GO" id="GO:0005761">
    <property type="term" value="C:mitochondrial ribosome"/>
    <property type="evidence" value="ECO:0000318"/>
    <property type="project" value="GO_Central"/>
</dbReference>
<keyword evidence="6" id="KW-1185">Reference proteome</keyword>
<dbReference type="HAMAP" id="MF_00508">
    <property type="entry name" value="Ribosomal_uS10"/>
    <property type="match status" value="1"/>
</dbReference>
<protein>
    <recommendedName>
        <fullName evidence="4">Small ribosomal subunit protein uS10 domain-containing protein</fullName>
    </recommendedName>
</protein>
<evidence type="ECO:0000313" key="6">
    <source>
        <dbReference type="Proteomes" id="UP000007110"/>
    </source>
</evidence>
<dbReference type="Gene3D" id="3.30.70.600">
    <property type="entry name" value="Ribosomal protein S10 domain"/>
    <property type="match status" value="1"/>
</dbReference>
<dbReference type="AlphaFoldDB" id="A0A7M7RAF9"/>
<dbReference type="GeneID" id="577567"/>
<keyword evidence="2" id="KW-0689">Ribosomal protein</keyword>
<evidence type="ECO:0000259" key="4">
    <source>
        <dbReference type="SMART" id="SM01403"/>
    </source>
</evidence>
<dbReference type="KEGG" id="spu:577567"/>
<dbReference type="InterPro" id="IPR001848">
    <property type="entry name" value="Ribosomal_uS10"/>
</dbReference>
<dbReference type="InterPro" id="IPR027487">
    <property type="entry name" value="Ribosomal_mL48"/>
</dbReference>
<dbReference type="GO" id="GO:1990904">
    <property type="term" value="C:ribonucleoprotein complex"/>
    <property type="evidence" value="ECO:0007669"/>
    <property type="project" value="UniProtKB-KW"/>
</dbReference>
<name>A0A7M7RAF9_STRPU</name>
<feature type="domain" description="Small ribosomal subunit protein uS10" evidence="4">
    <location>
        <begin position="70"/>
        <end position="168"/>
    </location>
</feature>
<dbReference type="Proteomes" id="UP000007110">
    <property type="component" value="Unassembled WGS sequence"/>
</dbReference>
<evidence type="ECO:0000256" key="3">
    <source>
        <dbReference type="ARBA" id="ARBA00023274"/>
    </source>
</evidence>
<accession>A0A7M7RAF9</accession>
<dbReference type="EnsemblMetazoa" id="XM_777784">
    <property type="protein sequence ID" value="XP_782877"/>
    <property type="gene ID" value="LOC577567"/>
</dbReference>
<comment type="similarity">
    <text evidence="1">Belongs to the universal ribosomal protein uS10 family.</text>
</comment>
<evidence type="ECO:0000256" key="1">
    <source>
        <dbReference type="ARBA" id="ARBA00007102"/>
    </source>
</evidence>
<dbReference type="InterPro" id="IPR027486">
    <property type="entry name" value="Ribosomal_uS10_dom"/>
</dbReference>
<dbReference type="GO" id="GO:0003735">
    <property type="term" value="F:structural constituent of ribosome"/>
    <property type="evidence" value="ECO:0007669"/>
    <property type="project" value="InterPro"/>
</dbReference>
<keyword evidence="3" id="KW-0687">Ribonucleoprotein</keyword>
<organism evidence="5 6">
    <name type="scientific">Strongylocentrotus purpuratus</name>
    <name type="common">Purple sea urchin</name>
    <dbReference type="NCBI Taxonomy" id="7668"/>
    <lineage>
        <taxon>Eukaryota</taxon>
        <taxon>Metazoa</taxon>
        <taxon>Echinodermata</taxon>
        <taxon>Eleutherozoa</taxon>
        <taxon>Echinozoa</taxon>
        <taxon>Echinoidea</taxon>
        <taxon>Euechinoidea</taxon>
        <taxon>Echinacea</taxon>
        <taxon>Camarodonta</taxon>
        <taxon>Echinidea</taxon>
        <taxon>Strongylocentrotidae</taxon>
        <taxon>Strongylocentrotus</taxon>
    </lineage>
</organism>
<evidence type="ECO:0000256" key="2">
    <source>
        <dbReference type="ARBA" id="ARBA00022980"/>
    </source>
</evidence>
<sequence>MLKNALNVVRYHGVYAWRDIVHKKLLPSMFVQQVRHYDDFDTEFEQMKTQQVADQEIPPAKDSTFYEMMNFKVQGYDCTLVEHFAQYAHNLAKNMELNIFDNYAMPTKATLIHTIQKPGTPEKEKVRDFTLQTHERVLQIQDLPSMTAPLFTELLQLNLPEGVQMKIEPHTQEHFKERYIRKEIPDSLL</sequence>
<dbReference type="RefSeq" id="XP_782877.3">
    <property type="nucleotide sequence ID" value="XM_777784.5"/>
</dbReference>
<dbReference type="OrthoDB" id="5984298at2759"/>
<dbReference type="GO" id="GO:0006412">
    <property type="term" value="P:translation"/>
    <property type="evidence" value="ECO:0007669"/>
    <property type="project" value="InterPro"/>
</dbReference>
<dbReference type="InterPro" id="IPR036838">
    <property type="entry name" value="Ribosomal_uS10_dom_sf"/>
</dbReference>
<reference evidence="5" key="2">
    <citation type="submission" date="2021-01" db="UniProtKB">
        <authorList>
            <consortium name="EnsemblMetazoa"/>
        </authorList>
    </citation>
    <scope>IDENTIFICATION</scope>
</reference>